<dbReference type="OrthoDB" id="3695911at2"/>
<organism evidence="3 4">
    <name type="scientific">Actinokineospora auranticolor</name>
    <dbReference type="NCBI Taxonomy" id="155976"/>
    <lineage>
        <taxon>Bacteria</taxon>
        <taxon>Bacillati</taxon>
        <taxon>Actinomycetota</taxon>
        <taxon>Actinomycetes</taxon>
        <taxon>Pseudonocardiales</taxon>
        <taxon>Pseudonocardiaceae</taxon>
        <taxon>Actinokineospora</taxon>
    </lineage>
</organism>
<dbReference type="Gene3D" id="1.10.287.1490">
    <property type="match status" value="1"/>
</dbReference>
<dbReference type="RefSeq" id="WP_104480897.1">
    <property type="nucleotide sequence ID" value="NZ_CP154825.1"/>
</dbReference>
<dbReference type="AlphaFoldDB" id="A0A2S6GL64"/>
<evidence type="ECO:0000313" key="3">
    <source>
        <dbReference type="EMBL" id="PPK65930.1"/>
    </source>
</evidence>
<dbReference type="EMBL" id="PTIX01000012">
    <property type="protein sequence ID" value="PPK65930.1"/>
    <property type="molecule type" value="Genomic_DNA"/>
</dbReference>
<feature type="coiled-coil region" evidence="1">
    <location>
        <begin position="51"/>
        <end position="78"/>
    </location>
</feature>
<accession>A0A2S6GL64</accession>
<gene>
    <name evidence="3" type="ORF">CLV40_112198</name>
</gene>
<proteinExistence type="predicted"/>
<keyword evidence="4" id="KW-1185">Reference proteome</keyword>
<protein>
    <submittedName>
        <fullName evidence="3">Uncharacterized protein</fullName>
    </submittedName>
</protein>
<evidence type="ECO:0000313" key="4">
    <source>
        <dbReference type="Proteomes" id="UP000239203"/>
    </source>
</evidence>
<evidence type="ECO:0000256" key="1">
    <source>
        <dbReference type="SAM" id="Coils"/>
    </source>
</evidence>
<keyword evidence="1" id="KW-0175">Coiled coil</keyword>
<comment type="caution">
    <text evidence="3">The sequence shown here is derived from an EMBL/GenBank/DDBJ whole genome shotgun (WGS) entry which is preliminary data.</text>
</comment>
<name>A0A2S6GL64_9PSEU</name>
<reference evidence="3 4" key="1">
    <citation type="submission" date="2018-02" db="EMBL/GenBank/DDBJ databases">
        <title>Genomic Encyclopedia of Archaeal and Bacterial Type Strains, Phase II (KMG-II): from individual species to whole genera.</title>
        <authorList>
            <person name="Goeker M."/>
        </authorList>
    </citation>
    <scope>NUCLEOTIDE SEQUENCE [LARGE SCALE GENOMIC DNA]</scope>
    <source>
        <strain evidence="3 4">YU 961-1</strain>
    </source>
</reference>
<evidence type="ECO:0000256" key="2">
    <source>
        <dbReference type="SAM" id="MobiDB-lite"/>
    </source>
</evidence>
<sequence length="177" mass="20210">MNEDLSARLRTAAKAVGGPVWSRLRPRFEQLARQQAHAVRAEAEHRMGERLDDVHRELDELRVRADHVDRRVEELQGHIDWLYGEQRRYAPQLAALEARLAELERGRVDADTGVEAPVSEEEIGPVAALVEEIRVEHARVRTRLGLVARYEERIARLEHATEPAAIPEPTPSRESEK</sequence>
<feature type="region of interest" description="Disordered" evidence="2">
    <location>
        <begin position="158"/>
        <end position="177"/>
    </location>
</feature>
<dbReference type="Proteomes" id="UP000239203">
    <property type="component" value="Unassembled WGS sequence"/>
</dbReference>